<dbReference type="Pfam" id="PF25023">
    <property type="entry name" value="TEN_YD-shell"/>
    <property type="match status" value="2"/>
</dbReference>
<organism evidence="5 6">
    <name type="scientific">Massilia antarctica</name>
    <dbReference type="NCBI Taxonomy" id="2765360"/>
    <lineage>
        <taxon>Bacteria</taxon>
        <taxon>Pseudomonadati</taxon>
        <taxon>Pseudomonadota</taxon>
        <taxon>Betaproteobacteria</taxon>
        <taxon>Burkholderiales</taxon>
        <taxon>Oxalobacteraceae</taxon>
        <taxon>Telluria group</taxon>
        <taxon>Massilia</taxon>
    </lineage>
</organism>
<evidence type="ECO:0000313" key="5">
    <source>
        <dbReference type="EMBL" id="QPI49432.1"/>
    </source>
</evidence>
<reference evidence="5 6" key="1">
    <citation type="submission" date="2020-11" db="EMBL/GenBank/DDBJ databases">
        <authorList>
            <person name="Sun Q."/>
        </authorList>
    </citation>
    <scope>NUCLEOTIDE SEQUENCE [LARGE SCALE GENOMIC DNA]</scope>
    <source>
        <strain evidence="5 6">P8398</strain>
    </source>
</reference>
<evidence type="ECO:0000256" key="2">
    <source>
        <dbReference type="SAM" id="Phobius"/>
    </source>
</evidence>
<accession>A0AA48WDD1</accession>
<dbReference type="Pfam" id="PF13946">
    <property type="entry name" value="DUF4214"/>
    <property type="match status" value="1"/>
</dbReference>
<feature type="transmembrane region" description="Helical" evidence="2">
    <location>
        <begin position="4337"/>
        <end position="4358"/>
    </location>
</feature>
<feature type="transmembrane region" description="Helical" evidence="2">
    <location>
        <begin position="4402"/>
        <end position="4426"/>
    </location>
</feature>
<feature type="transmembrane region" description="Helical" evidence="2">
    <location>
        <begin position="4239"/>
        <end position="4260"/>
    </location>
</feature>
<keyword evidence="6" id="KW-1185">Reference proteome</keyword>
<keyword evidence="2" id="KW-1133">Transmembrane helix</keyword>
<dbReference type="Proteomes" id="UP000662888">
    <property type="component" value="Chromosome"/>
</dbReference>
<evidence type="ECO:0000259" key="4">
    <source>
        <dbReference type="Pfam" id="PF25023"/>
    </source>
</evidence>
<feature type="transmembrane region" description="Helical" evidence="2">
    <location>
        <begin position="4272"/>
        <end position="4296"/>
    </location>
</feature>
<dbReference type="InterPro" id="IPR006530">
    <property type="entry name" value="YD"/>
</dbReference>
<dbReference type="InterPro" id="IPR056823">
    <property type="entry name" value="TEN-like_YD-shell"/>
</dbReference>
<sequence>MGVLTNSGTILGREQTIGAGQYGATGEKVVVNAKTGNLVIQGRDEFVPSNANAGISVVRTYNSLGLLNDDNGDNWKLGLARKLTFSGDILTSSPSSITITRFDGDDSSAVYTYAGVVSGTTLSRYTTSDGAGGLDQITWNPTTKTWGWSDGNSYEFDNYDVNGRLNVSRGMYYAYNADGMLASVKDNTGGGTFFTYDSTKKNNLVRVDVSYPKTLVNGVPGPQEMVKRVSYAYDAQNRLSEVRTDLTPANGSIVDGDYYWTRYTYEGDSRRVSTITQKDGGTLTVAYEALTNRVRSVTDNMAETETFTYVSATRTDVLNQDGMVTSFEHDAAGQLSSVTARPANGPVEVDRYKYDARGNVIEITDADGDITTKQYDAYNNCIFERNPAGDVTRRTFDPLNRKSPITESVYMLTMTLNGVEQYASPATTRFIYDQSGENVRYVIGPENNVTEYRYNNLAQRTHAIEYTVLNEAVPAVAMSGDYRKQQLDTMAALTYPQRKNVILTSYTYNPHGQVATATTFAHLNEDGSGKFDGTESTVQFTRDHAGNLLQQIDALGNQRSYLLDGLGRVLTAVTPTTTGSATTKTVYNGTPVLRLVGGQYRMTTQSTVTYADAHRLVTTSDALGRVISSEVQDAGQVPMATTLYGYDSAGRLNMVQDPAGVKSYIFYDAAGRRGLTVDGDGSAVRYIYSAAGDLTKTTRFATAVNVEMFASATGKSISQLRAENLAVSPSPADRHEWRAYDQAGRLSRTVDHAGYVIEYRYDRASRLERTIVYANAIATGSGASASLEVPAASPDDRIKTIAHLLTGSVSGMSDSLGATLYERDQTGKQKGIWENGMLNHEVAYYNQKGLLSGQVDADGYFTDYDYDLNGNVIRKTRYATAGTVSPGAGQTWTYQYVADQLTRETAPDGTVTVHVYDAMGSRISSTAAYNTSEARTSAVRRDAMGRIIAELSAEGAALLRTDMSALEVSGVWNAHAIKYTYDGAGHRTSMTDQAGNKAVYYYDRDGRLAAAINGEGDVEYREYSVLNELSRVTRFATQMDKTSLPALAGGALTEAIRNAIASRADGARDIVRSYEYNNLGQVVRETMGGGANLIGYNAFGEVNGRVDSIGDGRAASSEMTYDVRGNLKTRTTPSYRSPALLETYSYDALNRQIYKSVGGVVTQTDYDHRGNATLVKDVMTQGVQRKYDAFGRVTLETSALGYKTTYDYSTEERKVTITTPEGAATTILSNRHGERQSVTVGNTTTTYDYDHAGRLKAVIDGVGTAQQKHYDAAGRVDVITDGNGTETRVSYDAAGRVLTSIVDPGGLNLVTRYSYDGIGQVLSVIDPAGVTTQSQYDNRGYLIALTTDATGLKLTTRFTYDNFGRTTSVTNANGVLTTFTYDEMGRRLSETVDSGGEKMTTSFAYDEAGNVRTRTDANGNIIHFYYDLNNRMSSQVDAIGSVTSYVYDGHNQVVRTRTFSEPVDIALLPVVMKPTLEDPVIGMVAAHNENLDRVMHNVYDQDGRLRFTVDGTGAVVERAYNHKNQVYVTVAYANRVVPQVAHDLAGMLKLLPALSENKSYEVTHLRYDARGRVSDSINGEGGLTHYDYDGNGRVTSITGHASEYTPAITRQRMSYDGAGRLTFSAQAQAVDANGNASSWSVVHQEYDKAGNVIARTAYASALTAPAPDGGASSAVVAQWLAGVGADPARDQQERYVYDGANRQVASAKAQHGQDGVLQWSVVAQAFDKVGNVVVRTAFADVRSSAALGNNPSQQEVVQWLGAGTPNPNPARDNITHMVYDGANRLRFAVDGIGAVSENRYDGLGNVVRQRKFNGIVAVTAAPLTEAAFKSVLAEPVSDASARVTDYTYDGAGRVATIDDHHGPLQEREYDALGHLLQTRHGERIERFAYDTDGKLRFSVDAGGYVKETVYDGVGRLSRTVQYTTALVDMAKLALRNPVEVRAKLTIDDALDRKVGYEYDAMGNLLSSTDALGVSERFEYDALGRKTGFVNGMGSRWTYDYDAAGRLSVERSPEVLVSADDTSEKMQSMVTMIAYDAFGNVRERTEAAGTGATERVTRYEYDLAGHQVKTTSPIVPVYNPAGEKYAVVGIDRSETTPLSGATTTVVYDAAGRAIKNIDALGNVTQKVYSARGDLLFDIDALGNVTGYEHDAHGNVTRLTRYADSIASATAQRQVTELFLVVIGRAPNADDVSYWSAKFKAGATFAEIATQLLVEPEADKFYPGGGDLRSFVAQVFNKAFGRPATDAEFNNWLAMAQAPGMTRGAFIDTVLHNIEGAAELRAWNAKLDAVLPARADLAQQVVVTQLYAALLDRSPTPAELANGLVLLQQGMSQLDLANKLLDSFEGTIRYPSSADPAAFVAALSQAMLHHAPGVELADLAGVVTEQSRAHAVLALIARMGSSEASETDRNMFEARVKANLGLSPVAAPAVGAVDAASLRAALARSDAAANRAIEMTYDFRDKVLTTLEGRGQFYQSLLGETKMQAFEGRRLTTNRYNAFGELVEQRVAASVDPKAALTEATVAAVTRYDYNSRGQKITEVVLADAGQNPGPDRRGVGIRQVYGAYVTRMDYDMAGNLVLLTEHATAIDAVAWMTRTDWMDGSVTMPEESELVDGSAADWLANVYGRVWIDKENDRVTKYSYDGANRKEAQWENYFVDHGNEIGDVTSYRYDKVGNLTETENALGGITRSNYDALGRVTSVTGSAGFDAGALEALLPDESPEELRYTLTAFKRDIHGNVLRTITYADGTTTLVSPALNPVSEKDRVSHTRYDRNGHAIQMVDAQGHASFASYDALGRVVRQWESVTRLNSGSGKGETVNTVFKIYHYDALGQVDEVASPGTSTIIKTDNPLRLIRKVSSTNQGKESEKWNGTNQIFLSYPPLPAGEVRVDVRYTNTNGNIEAQRSATGEATSATITWNDVAKLEGGLGTVLSAVVSVKGADGVWKQIYAANAQQLEMKLVNDGAADAADVKREKTDYNSFGEVVQRSVNGVAYEYTQYDNNGRVWRTNANDGVDKIMVHNVTGQVTLQLRSAATGAGSAGDISYKSIKDVNLGAATFERTETEYDLMGRVQLRYTPGSDARNVETSQLSKIVVPQINQVHNFRSGTKWSADDAKWTGSNIMQVDFSVPADLGAGDIMVRVDYINHTVGSPQAETYQQAFDMSQLSVDQNGHWSAQLKWEGQSPVRDANFSSVQLFKKDVNSVWQLIAKAENVVPYREIGKAEKELGPFLKIPALVTAGVRIDNGPIVDLDTMVFGDTTLVDLSGISPGNFDILTFLPMLEGEYKSRTQYDSTSITLFGTPGADRYAVINIQKLAPKPDVQRRAVVQQSDRWGNVVYVSDPRDVDLAAHYRYNSRNQRTGEDVVRQWFDDRDMISVTQLSSASTEYDVLGRQVATWSGQWPDESGTTQVYDIQGNLAFQRNALGVITRSKFNLFGERIQLIQPIKAGQAAVTNYGYDKLGRVTRSWMDHLSAVKLLDITTGSGMVEEVIGIDLTLDQLYRYDELGRRISSTNSDGGETRTRYDLDGNVASTTDESGVIMRYAYDSFHRKIFEQDAMGKKNTWHYEGGLLVNSTNMGDTTTQYGYDGLRHMTFQKDIGQGKDLAYTYDGAGLLTKIDDRALKQVTTYAYDQAGNRVREKTVITDAVQAKVGEQFPQSPEAVRIAGIHLAVFGRTAELGELLSWESQYKLGTASYLFVAEQLLTRAEAQARLPSGLGDAEFINTLYQLTVGHIPDTATHALHLTKLESGVSRGQIVLDMMAGLNGGELDNFNNTANIGLHPATTTGLTQQVVVQDNHTTYDLLNRMARVTDGRYDVVFAYDANGNRVKVDTTYTDATGKVVTTHAVNTYDALNRQLIVNGEYKDGDPASTVVIGKFGHKLEYDYLGNRTSDTYLLDPEKSETPTVDTYEYDNAGRLTIARRGEWIIDMRSYDMAGRLAHAGVSVQFEPGREEAYRAALKEWKLDAGTRAIAYDKAGRIVRQKEFHLDGTASNDIKYVLGGNDYLSTLVGYDAAGHLKGYYVVPPGSLPPGQYLYTTQYTYFDSYRQKGLTVRSGEGVDMTANMTANTTTSDYDVNGHLVKVNDPAFEKQAAKSRTFVNDAAGHVLRATTGDQVTHALVVNDQMLGATGGTLTDVNPGIFASTYEPASVVAASNVPFVYIVQQDGETLQSIAGAIWGDGKLWYLIADANGVSDGPLKAGLSLQIPARVNTVHNDYRTYKPYDPSVLVGDMTPALPPMAPNAGCNQVGMIVMIVVAVVATILTAGAAAPAVGAAAGGTAVGGAAVGGAAVGGAAVGGAAVGGAAVGGAAVGGAAVGGAAVGGAAVGGAAVGGAAVGGAAVAGSTVAVGAVSTVAASTAGVGLAGAWSAGVAVMTGSATLSLGTVAAAALGSAVGSIASQTVGIMMGMQDSINWSAVGASALGGAISAGVAGWAANSSMPILGGSQFYNIAARAALGSALTQGISSVTKMQDGFKWRNVAAAGIAAGAAAGVSQAIGGSFGTGFFGDVARGTVSGIVAGAMVRMFTGGKFNMTRVATDAFGNAFGNALGNSLLPDRQSNFKEAPGDGSRRPPFEMGIASLDLTPSTFDPMSDNPEIRSTDSVLGYYPSDRNSGGVEISGLGWISSGRYLEDGTPIFKSTVSDDNRLQLEIPSSSTSAIPRVSGYSLNSLQSHVRTDTTSFYFVPDDVGGDETSVALRHLEMTRILNEANGNASAPSKSTTLPTLGVTQGAMAGLLKLYSPVFAEGPHSSLPTATGQERHHINQDAAYRTRIPYGQGLSIRIEGSGMHQPGSTHFEVHASLEAWWDKFRTGGAREGEVPTNKEYGRALVKSFVDGGIDPSEAKRIGQNAKAQRVAAGAVESAPVPAIPKRFNQPGTWPAVNTEVWSARKVAHNVKWGGRVLTAYGVYQDAISLGGEYQNSKNTGNYANTTNEAVRIAGGWGGAWAVGAAGAEFGAGVGLAFGPLGAVVGGAIGGLTGGLVGYSAGSYAAPKVFQDVGYMLN</sequence>
<dbReference type="PANTHER" id="PTHR32305">
    <property type="match status" value="1"/>
</dbReference>
<gene>
    <name evidence="5" type="ORF">IV454_29015</name>
</gene>
<dbReference type="Gene3D" id="2.180.10.10">
    <property type="entry name" value="RHS repeat-associated core"/>
    <property type="match status" value="13"/>
</dbReference>
<dbReference type="PANTHER" id="PTHR32305:SF15">
    <property type="entry name" value="PROTEIN RHSA-RELATED"/>
    <property type="match status" value="1"/>
</dbReference>
<dbReference type="InterPro" id="IPR031325">
    <property type="entry name" value="RHS_repeat"/>
</dbReference>
<proteinExistence type="predicted"/>
<evidence type="ECO:0000313" key="6">
    <source>
        <dbReference type="Proteomes" id="UP000662888"/>
    </source>
</evidence>
<keyword evidence="2" id="KW-0812">Transmembrane</keyword>
<dbReference type="InterPro" id="IPR050708">
    <property type="entry name" value="T6SS_VgrG/RHS"/>
</dbReference>
<dbReference type="RefSeq" id="WP_206089109.1">
    <property type="nucleotide sequence ID" value="NZ_CP065053.1"/>
</dbReference>
<feature type="domain" description="DUF4214" evidence="3">
    <location>
        <begin position="3693"/>
        <end position="3754"/>
    </location>
</feature>
<dbReference type="Pfam" id="PF05593">
    <property type="entry name" value="RHS_repeat"/>
    <property type="match status" value="4"/>
</dbReference>
<name>A0AA48WDD1_9BURK</name>
<protein>
    <submittedName>
        <fullName evidence="5">DUF4214 domain-containing protein</fullName>
    </submittedName>
</protein>
<evidence type="ECO:0000259" key="3">
    <source>
        <dbReference type="Pfam" id="PF13946"/>
    </source>
</evidence>
<feature type="transmembrane region" description="Helical" evidence="2">
    <location>
        <begin position="4302"/>
        <end position="4325"/>
    </location>
</feature>
<keyword evidence="2" id="KW-0472">Membrane</keyword>
<dbReference type="EMBL" id="CP065053">
    <property type="protein sequence ID" value="QPI49432.1"/>
    <property type="molecule type" value="Genomic_DNA"/>
</dbReference>
<keyword evidence="1" id="KW-0677">Repeat</keyword>
<dbReference type="InterPro" id="IPR025282">
    <property type="entry name" value="DUF4214"/>
</dbReference>
<feature type="domain" description="Teneurin-like YD-shell" evidence="4">
    <location>
        <begin position="1289"/>
        <end position="1450"/>
    </location>
</feature>
<evidence type="ECO:0000256" key="1">
    <source>
        <dbReference type="ARBA" id="ARBA00022737"/>
    </source>
</evidence>
<dbReference type="NCBIfam" id="TIGR01643">
    <property type="entry name" value="YD_repeat_2x"/>
    <property type="match status" value="11"/>
</dbReference>
<feature type="domain" description="Teneurin-like YD-shell" evidence="4">
    <location>
        <begin position="1847"/>
        <end position="2010"/>
    </location>
</feature>
<feature type="transmembrane region" description="Helical" evidence="2">
    <location>
        <begin position="4370"/>
        <end position="4390"/>
    </location>
</feature>